<accession>A0A9W6YCF2</accession>
<feature type="domain" description="HAT C-terminal dimerisation" evidence="1">
    <location>
        <begin position="76"/>
        <end position="135"/>
    </location>
</feature>
<dbReference type="GO" id="GO:0046983">
    <property type="term" value="F:protein dimerization activity"/>
    <property type="evidence" value="ECO:0007669"/>
    <property type="project" value="InterPro"/>
</dbReference>
<dbReference type="Proteomes" id="UP001165121">
    <property type="component" value="Unassembled WGS sequence"/>
</dbReference>
<sequence>MGIAFLIDPSTDIDDFIGTDDEIVDDQICEMAANCGLLTPTTVVPILIAEILVFKSKKRRGGKAMQEKYSVSSRRDYWDGKGSKRFPLLQKIAQIVFAILASSAASEQAWSIFDHIHSKRRNRLSVGKVEMLAYVYINHDSIRSDTVDLARHQFRPESVAAEGFH</sequence>
<evidence type="ECO:0000259" key="1">
    <source>
        <dbReference type="Pfam" id="PF05699"/>
    </source>
</evidence>
<dbReference type="SUPFAM" id="SSF53098">
    <property type="entry name" value="Ribonuclease H-like"/>
    <property type="match status" value="1"/>
</dbReference>
<evidence type="ECO:0000313" key="2">
    <source>
        <dbReference type="EMBL" id="GMF58827.1"/>
    </source>
</evidence>
<dbReference type="Pfam" id="PF05699">
    <property type="entry name" value="Dimer_Tnp_hAT"/>
    <property type="match status" value="1"/>
</dbReference>
<dbReference type="InterPro" id="IPR008906">
    <property type="entry name" value="HATC_C_dom"/>
</dbReference>
<evidence type="ECO:0000313" key="3">
    <source>
        <dbReference type="Proteomes" id="UP001165121"/>
    </source>
</evidence>
<name>A0A9W6YCF2_9STRA</name>
<reference evidence="2" key="1">
    <citation type="submission" date="2023-04" db="EMBL/GenBank/DDBJ databases">
        <title>Phytophthora fragariaefolia NBRC 109709.</title>
        <authorList>
            <person name="Ichikawa N."/>
            <person name="Sato H."/>
            <person name="Tonouchi N."/>
        </authorList>
    </citation>
    <scope>NUCLEOTIDE SEQUENCE</scope>
    <source>
        <strain evidence="2">NBRC 109709</strain>
    </source>
</reference>
<proteinExistence type="predicted"/>
<dbReference type="OrthoDB" id="113641at2759"/>
<gene>
    <name evidence="2" type="ORF">Pfra01_002536100</name>
</gene>
<dbReference type="EMBL" id="BSXT01004748">
    <property type="protein sequence ID" value="GMF58827.1"/>
    <property type="molecule type" value="Genomic_DNA"/>
</dbReference>
<organism evidence="2 3">
    <name type="scientific">Phytophthora fragariaefolia</name>
    <dbReference type="NCBI Taxonomy" id="1490495"/>
    <lineage>
        <taxon>Eukaryota</taxon>
        <taxon>Sar</taxon>
        <taxon>Stramenopiles</taxon>
        <taxon>Oomycota</taxon>
        <taxon>Peronosporomycetes</taxon>
        <taxon>Peronosporales</taxon>
        <taxon>Peronosporaceae</taxon>
        <taxon>Phytophthora</taxon>
    </lineage>
</organism>
<comment type="caution">
    <text evidence="2">The sequence shown here is derived from an EMBL/GenBank/DDBJ whole genome shotgun (WGS) entry which is preliminary data.</text>
</comment>
<protein>
    <submittedName>
        <fullName evidence="2">Unnamed protein product</fullName>
    </submittedName>
</protein>
<dbReference type="InterPro" id="IPR012337">
    <property type="entry name" value="RNaseH-like_sf"/>
</dbReference>
<keyword evidence="3" id="KW-1185">Reference proteome</keyword>
<dbReference type="AlphaFoldDB" id="A0A9W6YCF2"/>